<dbReference type="GO" id="GO:0043200">
    <property type="term" value="P:response to amino acid"/>
    <property type="evidence" value="ECO:0007669"/>
    <property type="project" value="UniProtKB-ARBA"/>
</dbReference>
<dbReference type="GO" id="GO:0016597">
    <property type="term" value="F:amino acid binding"/>
    <property type="evidence" value="ECO:0007669"/>
    <property type="project" value="UniProtKB-ARBA"/>
</dbReference>
<dbReference type="CDD" id="cd12913">
    <property type="entry name" value="PDC1_MCP_like"/>
    <property type="match status" value="1"/>
</dbReference>
<evidence type="ECO:0000259" key="15">
    <source>
        <dbReference type="PROSITE" id="PS50885"/>
    </source>
</evidence>
<evidence type="ECO:0000256" key="10">
    <source>
        <dbReference type="ARBA" id="ARBA00029447"/>
    </source>
</evidence>
<dbReference type="SUPFAM" id="SSF58104">
    <property type="entry name" value="Methyl-accepting chemotaxis protein (MCP) signaling domain"/>
    <property type="match status" value="1"/>
</dbReference>
<dbReference type="SMART" id="SM00283">
    <property type="entry name" value="MA"/>
    <property type="match status" value="1"/>
</dbReference>
<keyword evidence="8 13" id="KW-0472">Membrane</keyword>
<gene>
    <name evidence="16" type="ORF">EBI00_05755</name>
</gene>
<dbReference type="SMART" id="SM00304">
    <property type="entry name" value="HAMP"/>
    <property type="match status" value="2"/>
</dbReference>
<keyword evidence="12" id="KW-0175">Coiled coil</keyword>
<dbReference type="Pfam" id="PF00672">
    <property type="entry name" value="HAMP"/>
    <property type="match status" value="1"/>
</dbReference>
<dbReference type="PANTHER" id="PTHR32089:SF117">
    <property type="entry name" value="METHYL ACCEPTING SENSORY TRANSDUCER WITH CACHE_1 SMALL MOLECULE BINDING DOMAIN"/>
    <property type="match status" value="1"/>
</dbReference>
<dbReference type="InterPro" id="IPR004089">
    <property type="entry name" value="MCPsignal_dom"/>
</dbReference>
<dbReference type="GO" id="GO:0006935">
    <property type="term" value="P:chemotaxis"/>
    <property type="evidence" value="ECO:0007669"/>
    <property type="project" value="UniProtKB-KW"/>
</dbReference>
<dbReference type="RefSeq" id="WP_123094980.1">
    <property type="nucleotide sequence ID" value="NZ_RIZG01000003.1"/>
</dbReference>
<evidence type="ECO:0000256" key="7">
    <source>
        <dbReference type="ARBA" id="ARBA00022989"/>
    </source>
</evidence>
<evidence type="ECO:0000256" key="3">
    <source>
        <dbReference type="ARBA" id="ARBA00022481"/>
    </source>
</evidence>
<dbReference type="Pfam" id="PF02743">
    <property type="entry name" value="dCache_1"/>
    <property type="match status" value="1"/>
</dbReference>
<evidence type="ECO:0000259" key="14">
    <source>
        <dbReference type="PROSITE" id="PS50111"/>
    </source>
</evidence>
<reference evidence="16 17" key="1">
    <citation type="journal article" date="2012" name="Int. J. Syst. Evol. Microbiol.">
        <title>Marinomonas hwangdonensis sp. nov., isolated from seawater.</title>
        <authorList>
            <person name="Jung Y.T."/>
            <person name="Oh T.K."/>
            <person name="Yoon J.H."/>
        </authorList>
    </citation>
    <scope>NUCLEOTIDE SEQUENCE [LARGE SCALE GENOMIC DNA]</scope>
    <source>
        <strain evidence="16 17">HDW-15</strain>
    </source>
</reference>
<dbReference type="PROSITE" id="PS50111">
    <property type="entry name" value="CHEMOTAXIS_TRANSDUC_2"/>
    <property type="match status" value="1"/>
</dbReference>
<dbReference type="InterPro" id="IPR003660">
    <property type="entry name" value="HAMP_dom"/>
</dbReference>
<feature type="transmembrane region" description="Helical" evidence="13">
    <location>
        <begin position="272"/>
        <end position="291"/>
    </location>
</feature>
<dbReference type="FunFam" id="1.10.287.950:FF:000001">
    <property type="entry name" value="Methyl-accepting chemotaxis sensory transducer"/>
    <property type="match status" value="1"/>
</dbReference>
<evidence type="ECO:0000256" key="5">
    <source>
        <dbReference type="ARBA" id="ARBA00022519"/>
    </source>
</evidence>
<dbReference type="PROSITE" id="PS50885">
    <property type="entry name" value="HAMP"/>
    <property type="match status" value="1"/>
</dbReference>
<keyword evidence="6 13" id="KW-0812">Transmembrane</keyword>
<evidence type="ECO:0000256" key="1">
    <source>
        <dbReference type="ARBA" id="ARBA00004651"/>
    </source>
</evidence>
<dbReference type="GO" id="GO:0005886">
    <property type="term" value="C:plasma membrane"/>
    <property type="evidence" value="ECO:0007669"/>
    <property type="project" value="UniProtKB-SubCell"/>
</dbReference>
<feature type="coiled-coil region" evidence="12">
    <location>
        <begin position="363"/>
        <end position="390"/>
    </location>
</feature>
<dbReference type="AlphaFoldDB" id="A0A3M8Q5J7"/>
<organism evidence="16 17">
    <name type="scientific">Marinomonas hwangdonensis</name>
    <dbReference type="NCBI Taxonomy" id="1053647"/>
    <lineage>
        <taxon>Bacteria</taxon>
        <taxon>Pseudomonadati</taxon>
        <taxon>Pseudomonadota</taxon>
        <taxon>Gammaproteobacteria</taxon>
        <taxon>Oceanospirillales</taxon>
        <taxon>Oceanospirillaceae</taxon>
        <taxon>Marinomonas</taxon>
    </lineage>
</organism>
<dbReference type="FunFam" id="3.30.450.20:FF:000048">
    <property type="entry name" value="Methyl-accepting chemotaxis protein"/>
    <property type="match status" value="1"/>
</dbReference>
<evidence type="ECO:0000256" key="6">
    <source>
        <dbReference type="ARBA" id="ARBA00022692"/>
    </source>
</evidence>
<feature type="domain" description="Methyl-accepting transducer" evidence="14">
    <location>
        <begin position="351"/>
        <end position="587"/>
    </location>
</feature>
<dbReference type="Gene3D" id="3.30.450.20">
    <property type="entry name" value="PAS domain"/>
    <property type="match status" value="2"/>
</dbReference>
<keyword evidence="9 11" id="KW-0807">Transducer</keyword>
<keyword evidence="3" id="KW-0488">Methylation</keyword>
<protein>
    <submittedName>
        <fullName evidence="16">Methyl-accepting chemotaxis protein</fullName>
    </submittedName>
</protein>
<keyword evidence="7 13" id="KW-1133">Transmembrane helix</keyword>
<dbReference type="CDD" id="cd12912">
    <property type="entry name" value="PDC2_MCP_like"/>
    <property type="match status" value="1"/>
</dbReference>
<dbReference type="SUPFAM" id="SSF103190">
    <property type="entry name" value="Sensory domain-like"/>
    <property type="match status" value="1"/>
</dbReference>
<keyword evidence="5" id="KW-0997">Cell inner membrane</keyword>
<proteinExistence type="inferred from homology"/>
<name>A0A3M8Q5J7_9GAMM</name>
<dbReference type="Pfam" id="PF00015">
    <property type="entry name" value="MCPsignal"/>
    <property type="match status" value="1"/>
</dbReference>
<accession>A0A3M8Q5J7</accession>
<evidence type="ECO:0000256" key="12">
    <source>
        <dbReference type="SAM" id="Coils"/>
    </source>
</evidence>
<keyword evidence="17" id="KW-1185">Reference proteome</keyword>
<dbReference type="EMBL" id="RIZG01000003">
    <property type="protein sequence ID" value="RNF51406.1"/>
    <property type="molecule type" value="Genomic_DNA"/>
</dbReference>
<evidence type="ECO:0000256" key="9">
    <source>
        <dbReference type="ARBA" id="ARBA00023224"/>
    </source>
</evidence>
<feature type="coiled-coil region" evidence="12">
    <location>
        <begin position="422"/>
        <end position="449"/>
    </location>
</feature>
<comment type="similarity">
    <text evidence="10">Belongs to the methyl-accepting chemotaxis (MCP) protein family.</text>
</comment>
<comment type="subcellular location">
    <subcellularLocation>
        <location evidence="1">Cell membrane</location>
        <topology evidence="1">Multi-pass membrane protein</topology>
    </subcellularLocation>
</comment>
<dbReference type="InterPro" id="IPR033479">
    <property type="entry name" value="dCache_1"/>
</dbReference>
<dbReference type="InterPro" id="IPR029151">
    <property type="entry name" value="Sensor-like_sf"/>
</dbReference>
<dbReference type="Proteomes" id="UP000280507">
    <property type="component" value="Unassembled WGS sequence"/>
</dbReference>
<feature type="domain" description="HAMP" evidence="15">
    <location>
        <begin position="292"/>
        <end position="346"/>
    </location>
</feature>
<evidence type="ECO:0000256" key="11">
    <source>
        <dbReference type="PROSITE-ProRule" id="PRU00284"/>
    </source>
</evidence>
<evidence type="ECO:0000256" key="13">
    <source>
        <dbReference type="SAM" id="Phobius"/>
    </source>
</evidence>
<dbReference type="GO" id="GO:0007165">
    <property type="term" value="P:signal transduction"/>
    <property type="evidence" value="ECO:0007669"/>
    <property type="project" value="UniProtKB-KW"/>
</dbReference>
<evidence type="ECO:0000256" key="8">
    <source>
        <dbReference type="ARBA" id="ARBA00023136"/>
    </source>
</evidence>
<dbReference type="PANTHER" id="PTHR32089">
    <property type="entry name" value="METHYL-ACCEPTING CHEMOTAXIS PROTEIN MCPB"/>
    <property type="match status" value="1"/>
</dbReference>
<evidence type="ECO:0000313" key="17">
    <source>
        <dbReference type="Proteomes" id="UP000280507"/>
    </source>
</evidence>
<sequence length="623" mass="66934">MRFSQKIVAMSSLLLALTVGLLSVQQLITVRTEVETIVKSSLKEMVAGVGSTISAEISNKKAQAQTMTESISLNPTDRDYVKQLLEQPSIKKSFLAVGLGYESDAVVVENDDGWAPDASYDPRVRPWYVGAKSEKKQIVTAPYVDVSTKQTIISIGNPVYDKRTFVGAMFYDLELGGLSELVNSINLFDAGYVFLVTEKGQVIAHPNPESNGQSVSNVLPNVSIKEGLQNVQVEGVQSLVGIASEASQGWYVVAVVDENKAYSALSTLRNNALIFGVLGILISIVVMTLLIRTLLRPLDDLNAAIQDVATGEGDLTKRIAMSNTPEFAELAQGFNQFSESLQGRITHLKRLGEDVAASGSQSLTGSQRSAQAMQEQLKELEMLVTAIHEMALASNEVAENAQKASASANEVDRITMEGSVVVSETAKSIDALSNRIDQAVEQVRGLEHATSNIETILAVINEIADQTNLLALNAAIEAARAGESGRGFAVVADEVRTLAQRTQESTTEIRGMIEQLQNGSAAVSNAMTESRNTAVQAVENAKLADSALIRIRESIEQISGMNAQIASAAQQQSHVAEEINQNAVKIKTLSTSVVDLAQESSQAMATQKSHTEAQKSILDHFKV</sequence>
<evidence type="ECO:0000256" key="2">
    <source>
        <dbReference type="ARBA" id="ARBA00022475"/>
    </source>
</evidence>
<dbReference type="Gene3D" id="1.10.287.950">
    <property type="entry name" value="Methyl-accepting chemotaxis protein"/>
    <property type="match status" value="1"/>
</dbReference>
<dbReference type="OrthoDB" id="2489132at2"/>
<dbReference type="CDD" id="cd06225">
    <property type="entry name" value="HAMP"/>
    <property type="match status" value="1"/>
</dbReference>
<comment type="caution">
    <text evidence="16">The sequence shown here is derived from an EMBL/GenBank/DDBJ whole genome shotgun (WGS) entry which is preliminary data.</text>
</comment>
<keyword evidence="4" id="KW-0145">Chemotaxis</keyword>
<evidence type="ECO:0000256" key="4">
    <source>
        <dbReference type="ARBA" id="ARBA00022500"/>
    </source>
</evidence>
<keyword evidence="2" id="KW-1003">Cell membrane</keyword>
<evidence type="ECO:0000313" key="16">
    <source>
        <dbReference type="EMBL" id="RNF51406.1"/>
    </source>
</evidence>
<dbReference type="CDD" id="cd11386">
    <property type="entry name" value="MCP_signal"/>
    <property type="match status" value="1"/>
</dbReference>